<dbReference type="PROSITE" id="PS50887">
    <property type="entry name" value="GGDEF"/>
    <property type="match status" value="1"/>
</dbReference>
<name>A0ABS0SA62_9HYPH</name>
<dbReference type="NCBIfam" id="TIGR00254">
    <property type="entry name" value="GGDEF"/>
    <property type="match status" value="1"/>
</dbReference>
<dbReference type="EMBL" id="JADGMQ010000002">
    <property type="protein sequence ID" value="MBI1620180.1"/>
    <property type="molecule type" value="Genomic_DNA"/>
</dbReference>
<evidence type="ECO:0000313" key="5">
    <source>
        <dbReference type="EMBL" id="MBI1620180.1"/>
    </source>
</evidence>
<keyword evidence="3" id="KW-0812">Transmembrane</keyword>
<feature type="transmembrane region" description="Helical" evidence="3">
    <location>
        <begin position="187"/>
        <end position="213"/>
    </location>
</feature>
<feature type="transmembrane region" description="Helical" evidence="3">
    <location>
        <begin position="63"/>
        <end position="85"/>
    </location>
</feature>
<evidence type="ECO:0000256" key="3">
    <source>
        <dbReference type="SAM" id="Phobius"/>
    </source>
</evidence>
<reference evidence="5 6" key="1">
    <citation type="submission" date="2020-10" db="EMBL/GenBank/DDBJ databases">
        <title>Aquamicrobium zhengzhouensis sp. nov., a exopolysaccharide producing bacterium isolated from farmland soil.</title>
        <authorList>
            <person name="Wang X."/>
        </authorList>
    </citation>
    <scope>NUCLEOTIDE SEQUENCE [LARGE SCALE GENOMIC DNA]</scope>
    <source>
        <strain evidence="6">cd-1</strain>
    </source>
</reference>
<dbReference type="InterPro" id="IPR000160">
    <property type="entry name" value="GGDEF_dom"/>
</dbReference>
<gene>
    <name evidence="5" type="ORF">IOD40_05825</name>
</gene>
<feature type="transmembrane region" description="Helical" evidence="3">
    <location>
        <begin position="36"/>
        <end position="57"/>
    </location>
</feature>
<dbReference type="InterPro" id="IPR050469">
    <property type="entry name" value="Diguanylate_Cyclase"/>
</dbReference>
<dbReference type="PANTHER" id="PTHR45138">
    <property type="entry name" value="REGULATORY COMPONENTS OF SENSORY TRANSDUCTION SYSTEM"/>
    <property type="match status" value="1"/>
</dbReference>
<keyword evidence="6" id="KW-1185">Reference proteome</keyword>
<dbReference type="EC" id="2.7.7.65" evidence="1"/>
<dbReference type="SMART" id="SM00267">
    <property type="entry name" value="GGDEF"/>
    <property type="match status" value="1"/>
</dbReference>
<dbReference type="Gene3D" id="3.30.70.270">
    <property type="match status" value="1"/>
</dbReference>
<feature type="transmembrane region" description="Helical" evidence="3">
    <location>
        <begin position="92"/>
        <end position="112"/>
    </location>
</feature>
<feature type="domain" description="GGDEF" evidence="4">
    <location>
        <begin position="249"/>
        <end position="381"/>
    </location>
</feature>
<dbReference type="PANTHER" id="PTHR45138:SF9">
    <property type="entry name" value="DIGUANYLATE CYCLASE DGCM-RELATED"/>
    <property type="match status" value="1"/>
</dbReference>
<keyword evidence="3" id="KW-1133">Transmembrane helix</keyword>
<dbReference type="Pfam" id="PF00990">
    <property type="entry name" value="GGDEF"/>
    <property type="match status" value="1"/>
</dbReference>
<evidence type="ECO:0000313" key="6">
    <source>
        <dbReference type="Proteomes" id="UP000601789"/>
    </source>
</evidence>
<dbReference type="InterPro" id="IPR029787">
    <property type="entry name" value="Nucleotide_cyclase"/>
</dbReference>
<evidence type="ECO:0000259" key="4">
    <source>
        <dbReference type="PROSITE" id="PS50887"/>
    </source>
</evidence>
<comment type="caution">
    <text evidence="5">The sequence shown here is derived from an EMBL/GenBank/DDBJ whole genome shotgun (WGS) entry which is preliminary data.</text>
</comment>
<keyword evidence="3" id="KW-0472">Membrane</keyword>
<feature type="transmembrane region" description="Helical" evidence="3">
    <location>
        <begin position="152"/>
        <end position="175"/>
    </location>
</feature>
<dbReference type="Proteomes" id="UP000601789">
    <property type="component" value="Unassembled WGS sequence"/>
</dbReference>
<protein>
    <recommendedName>
        <fullName evidence="1">diguanylate cyclase</fullName>
        <ecNumber evidence="1">2.7.7.65</ecNumber>
    </recommendedName>
</protein>
<comment type="catalytic activity">
    <reaction evidence="2">
        <text>2 GTP = 3',3'-c-di-GMP + 2 diphosphate</text>
        <dbReference type="Rhea" id="RHEA:24898"/>
        <dbReference type="ChEBI" id="CHEBI:33019"/>
        <dbReference type="ChEBI" id="CHEBI:37565"/>
        <dbReference type="ChEBI" id="CHEBI:58805"/>
        <dbReference type="EC" id="2.7.7.65"/>
    </reaction>
</comment>
<evidence type="ECO:0000256" key="1">
    <source>
        <dbReference type="ARBA" id="ARBA00012528"/>
    </source>
</evidence>
<feature type="transmembrane region" description="Helical" evidence="3">
    <location>
        <begin position="118"/>
        <end position="140"/>
    </location>
</feature>
<dbReference type="InterPro" id="IPR043128">
    <property type="entry name" value="Rev_trsase/Diguanyl_cyclase"/>
</dbReference>
<feature type="transmembrane region" description="Helical" evidence="3">
    <location>
        <begin position="6"/>
        <end position="29"/>
    </location>
</feature>
<organism evidence="5 6">
    <name type="scientific">Aquamicrobium zhengzhouense</name>
    <dbReference type="NCBI Taxonomy" id="2781738"/>
    <lineage>
        <taxon>Bacteria</taxon>
        <taxon>Pseudomonadati</taxon>
        <taxon>Pseudomonadota</taxon>
        <taxon>Alphaproteobacteria</taxon>
        <taxon>Hyphomicrobiales</taxon>
        <taxon>Phyllobacteriaceae</taxon>
        <taxon>Aquamicrobium</taxon>
    </lineage>
</organism>
<accession>A0ABS0SA62</accession>
<dbReference type="RefSeq" id="WP_198475224.1">
    <property type="nucleotide sequence ID" value="NZ_JADGMQ010000002.1"/>
</dbReference>
<dbReference type="SUPFAM" id="SSF55073">
    <property type="entry name" value="Nucleotide cyclase"/>
    <property type="match status" value="1"/>
</dbReference>
<sequence>MQDLGRVSLLLIAPGTIAVFAGAFLWAWVIERKRHYLLMLSGACLLFCAGALSQLFYMPPDLGLNAISSNLLYTSAVLMVAEGLLHRSGKRFGLTIDLVLIISFSCLIWYFFYVDRNLVARVYIQNFGFGAILLVTTLRLTKLASGRVVDRVLFWVLLIFSVQFFPRTILTFGLAAPAGEAPFGETFFWQALHLSIAVLGAGLAITILAAAVTDVMDDLRYERDIDQLTGVFNRRGFEERAERILSQHYRVALLLCDLDHFKKINDTYGHSAGDQVLRSFGALLSKNSREGDLVGRIGGEEFAVLMRDADVRAAKLMADRLREALDEMPLPGRLSGARITVSIGVAVLQPTERLGPLAERADLALYNAKNAGRDRVALADS</sequence>
<evidence type="ECO:0000256" key="2">
    <source>
        <dbReference type="ARBA" id="ARBA00034247"/>
    </source>
</evidence>
<proteinExistence type="predicted"/>
<dbReference type="CDD" id="cd01949">
    <property type="entry name" value="GGDEF"/>
    <property type="match status" value="1"/>
</dbReference>